<dbReference type="AlphaFoldDB" id="A0A1R3GYG2"/>
<accession>A0A1R3GYG2</accession>
<sequence length="48" mass="5136">MGKQPWKVTPTVPGGPTELPSHPGSVPSHLGFISRSNRTPTRLKMAAQ</sequence>
<evidence type="ECO:0000256" key="1">
    <source>
        <dbReference type="SAM" id="MobiDB-lite"/>
    </source>
</evidence>
<organism evidence="2 3">
    <name type="scientific">Corchorus olitorius</name>
    <dbReference type="NCBI Taxonomy" id="93759"/>
    <lineage>
        <taxon>Eukaryota</taxon>
        <taxon>Viridiplantae</taxon>
        <taxon>Streptophyta</taxon>
        <taxon>Embryophyta</taxon>
        <taxon>Tracheophyta</taxon>
        <taxon>Spermatophyta</taxon>
        <taxon>Magnoliopsida</taxon>
        <taxon>eudicotyledons</taxon>
        <taxon>Gunneridae</taxon>
        <taxon>Pentapetalae</taxon>
        <taxon>rosids</taxon>
        <taxon>malvids</taxon>
        <taxon>Malvales</taxon>
        <taxon>Malvaceae</taxon>
        <taxon>Grewioideae</taxon>
        <taxon>Apeibeae</taxon>
        <taxon>Corchorus</taxon>
    </lineage>
</organism>
<proteinExistence type="predicted"/>
<dbReference type="Proteomes" id="UP000187203">
    <property type="component" value="Unassembled WGS sequence"/>
</dbReference>
<comment type="caution">
    <text evidence="2">The sequence shown here is derived from an EMBL/GenBank/DDBJ whole genome shotgun (WGS) entry which is preliminary data.</text>
</comment>
<protein>
    <submittedName>
        <fullName evidence="2">Uncharacterized protein</fullName>
    </submittedName>
</protein>
<reference evidence="3" key="1">
    <citation type="submission" date="2013-09" db="EMBL/GenBank/DDBJ databases">
        <title>Corchorus olitorius genome sequencing.</title>
        <authorList>
            <person name="Alam M."/>
            <person name="Haque M.S."/>
            <person name="Islam M.S."/>
            <person name="Emdad E.M."/>
            <person name="Islam M.M."/>
            <person name="Ahmed B."/>
            <person name="Halim A."/>
            <person name="Hossen Q.M.M."/>
            <person name="Hossain M.Z."/>
            <person name="Ahmed R."/>
            <person name="Khan M.M."/>
            <person name="Islam R."/>
            <person name="Rashid M.M."/>
            <person name="Khan S.A."/>
            <person name="Rahman M.S."/>
            <person name="Alam M."/>
            <person name="Yahiya A.S."/>
            <person name="Khan M.S."/>
            <person name="Azam M.S."/>
            <person name="Haque T."/>
            <person name="Lashkar M.Z.H."/>
            <person name="Akhand A.I."/>
            <person name="Morshed G."/>
            <person name="Roy S."/>
            <person name="Uddin K.S."/>
            <person name="Rabeya T."/>
            <person name="Hossain A.S."/>
            <person name="Chowdhury A."/>
            <person name="Snigdha A.R."/>
            <person name="Mortoza M.S."/>
            <person name="Matin S.A."/>
            <person name="Hoque S.M.E."/>
            <person name="Islam M.K."/>
            <person name="Roy D.K."/>
            <person name="Haider R."/>
            <person name="Moosa M.M."/>
            <person name="Elias S.M."/>
            <person name="Hasan A.M."/>
            <person name="Jahan S."/>
            <person name="Shafiuddin M."/>
            <person name="Mahmood N."/>
            <person name="Shommy N.S."/>
        </authorList>
    </citation>
    <scope>NUCLEOTIDE SEQUENCE [LARGE SCALE GENOMIC DNA]</scope>
    <source>
        <strain evidence="3">cv. O-4</strain>
    </source>
</reference>
<feature type="region of interest" description="Disordered" evidence="1">
    <location>
        <begin position="1"/>
        <end position="48"/>
    </location>
</feature>
<gene>
    <name evidence="2" type="ORF">COLO4_32750</name>
</gene>
<evidence type="ECO:0000313" key="3">
    <source>
        <dbReference type="Proteomes" id="UP000187203"/>
    </source>
</evidence>
<keyword evidence="3" id="KW-1185">Reference proteome</keyword>
<evidence type="ECO:0000313" key="2">
    <source>
        <dbReference type="EMBL" id="OMO63040.1"/>
    </source>
</evidence>
<dbReference type="EMBL" id="AWUE01021203">
    <property type="protein sequence ID" value="OMO63040.1"/>
    <property type="molecule type" value="Genomic_DNA"/>
</dbReference>
<name>A0A1R3GYG2_9ROSI</name>